<dbReference type="SUPFAM" id="SSF56762">
    <property type="entry name" value="HydB/Nqo4-like"/>
    <property type="match status" value="1"/>
</dbReference>
<dbReference type="EMBL" id="MLJW01000137">
    <property type="protein sequence ID" value="OIQ97145.1"/>
    <property type="molecule type" value="Genomic_DNA"/>
</dbReference>
<reference evidence="6" key="1">
    <citation type="submission" date="2016-10" db="EMBL/GenBank/DDBJ databases">
        <title>Sequence of Gallionella enrichment culture.</title>
        <authorList>
            <person name="Poehlein A."/>
            <person name="Muehling M."/>
            <person name="Daniel R."/>
        </authorList>
    </citation>
    <scope>NUCLEOTIDE SEQUENCE</scope>
</reference>
<dbReference type="AlphaFoldDB" id="A0A1J5RN33"/>
<dbReference type="PROSITE" id="PS00508">
    <property type="entry name" value="NI_HGENASE_L_2"/>
    <property type="match status" value="1"/>
</dbReference>
<organism evidence="6">
    <name type="scientific">mine drainage metagenome</name>
    <dbReference type="NCBI Taxonomy" id="410659"/>
    <lineage>
        <taxon>unclassified sequences</taxon>
        <taxon>metagenomes</taxon>
        <taxon>ecological metagenomes</taxon>
    </lineage>
</organism>
<name>A0A1J5RN33_9ZZZZ</name>
<evidence type="ECO:0000256" key="1">
    <source>
        <dbReference type="ARBA" id="ARBA00001967"/>
    </source>
</evidence>
<keyword evidence="3" id="KW-0533">Nickel</keyword>
<dbReference type="Gene3D" id="1.10.645.10">
    <property type="entry name" value="Cytochrome-c3 Hydrogenase, chain B"/>
    <property type="match status" value="1"/>
</dbReference>
<dbReference type="PANTHER" id="PTHR43600:SF2">
    <property type="entry name" value="F420-NON-REDUCING HYDROGENASE VHU SUBUNIT A"/>
    <property type="match status" value="1"/>
</dbReference>
<proteinExistence type="inferred from homology"/>
<keyword evidence="6" id="KW-0371">Homeobox</keyword>
<dbReference type="GO" id="GO:0047985">
    <property type="term" value="F:hydrogen dehydrogenase activity"/>
    <property type="evidence" value="ECO:0007669"/>
    <property type="project" value="UniProtKB-EC"/>
</dbReference>
<dbReference type="GO" id="GO:0003677">
    <property type="term" value="F:DNA binding"/>
    <property type="evidence" value="ECO:0007669"/>
    <property type="project" value="UniProtKB-KW"/>
</dbReference>
<evidence type="ECO:0000256" key="5">
    <source>
        <dbReference type="ARBA" id="ARBA00023002"/>
    </source>
</evidence>
<dbReference type="PROSITE" id="PS00507">
    <property type="entry name" value="NI_HGENASE_L_1"/>
    <property type="match status" value="1"/>
</dbReference>
<dbReference type="InterPro" id="IPR018194">
    <property type="entry name" value="Ni-dep_hyd_lsu_Ni_BS"/>
</dbReference>
<evidence type="ECO:0000256" key="4">
    <source>
        <dbReference type="ARBA" id="ARBA00022723"/>
    </source>
</evidence>
<keyword evidence="5 6" id="KW-0560">Oxidoreductase</keyword>
<dbReference type="InterPro" id="IPR029014">
    <property type="entry name" value="NiFe-Hase_large"/>
</dbReference>
<evidence type="ECO:0000256" key="2">
    <source>
        <dbReference type="ARBA" id="ARBA00009292"/>
    </source>
</evidence>
<dbReference type="GO" id="GO:0008901">
    <property type="term" value="F:ferredoxin hydrogenase activity"/>
    <property type="evidence" value="ECO:0007669"/>
    <property type="project" value="InterPro"/>
</dbReference>
<evidence type="ECO:0000256" key="3">
    <source>
        <dbReference type="ARBA" id="ARBA00022596"/>
    </source>
</evidence>
<dbReference type="EC" id="1.12.1.2" evidence="6"/>
<gene>
    <name evidence="6" type="primary">hoxH_7</name>
    <name evidence="6" type="ORF">GALL_208450</name>
</gene>
<protein>
    <submittedName>
        <fullName evidence="6">NAD-reducing hydrogenase HoxS subunit beta</fullName>
        <ecNumber evidence="6">1.12.1.2</ecNumber>
    </submittedName>
</protein>
<comment type="caution">
    <text evidence="6">The sequence shown here is derived from an EMBL/GenBank/DDBJ whole genome shotgun (WGS) entry which is preliminary data.</text>
</comment>
<dbReference type="InterPro" id="IPR001501">
    <property type="entry name" value="Ni-dep_hyd_lsu"/>
</dbReference>
<dbReference type="PANTHER" id="PTHR43600">
    <property type="entry name" value="COENZYME F420 HYDROGENASE, SUBUNIT ALPHA"/>
    <property type="match status" value="1"/>
</dbReference>
<dbReference type="Pfam" id="PF00374">
    <property type="entry name" value="NiFeSe_Hases"/>
    <property type="match status" value="2"/>
</dbReference>
<evidence type="ECO:0000313" key="6">
    <source>
        <dbReference type="EMBL" id="OIQ97145.1"/>
    </source>
</evidence>
<accession>A0A1J5RN33</accession>
<keyword evidence="4" id="KW-0479">Metal-binding</keyword>
<comment type="cofactor">
    <cofactor evidence="1">
        <name>Ni(2+)</name>
        <dbReference type="ChEBI" id="CHEBI:49786"/>
    </cofactor>
</comment>
<comment type="similarity">
    <text evidence="2">Belongs to the [NiFe]/[NiFeSe] hydrogenase large subunit family.</text>
</comment>
<dbReference type="GO" id="GO:0016151">
    <property type="term" value="F:nickel cation binding"/>
    <property type="evidence" value="ECO:0007669"/>
    <property type="project" value="InterPro"/>
</dbReference>
<sequence>MFDLETAANPEKLRRIAIDPVSRVEGHGKVTLLLDENNKIQQVRLHIVEFRGFEKFIEGRPYWEVPVTVQRLCGICPVSHQLAAVKAMDIIAGFGPLPATAEKLRRLMHYGQILQSHAVHFFHLASPDLLLGFDSEMTRRNIIGVVADHPELATQGVLLRKFGQEVIRHVSGKRVHGTGAVPGGMNKALSPAEQAEMRSGVDAMIKWSRDAVQLLKRLHHGNPDFYNRFGAFDSSMMGLVNGKGELDLYHGGLRARDADGGILFDHVDYTTYDSLLNEEVKPWSYMKFPYIRALGPDRGWYKVGPLARVQVCDRIPSPLAEVERQELAALGQGRPVHGTLLYHWARLIEMLHACEVIRDLLDDPDITGTTLMAEPGPRVEEGVGVIEAPRGTLFHHYRVDENDMVSFCNLIVSTTNNNQAMNEAIRSVARQFLTGHEITEPLMNHIEVAIRAYDPCLSCATHALGKMPLEVELRDAEGRLLQRRAHNMAGEA</sequence>